<evidence type="ECO:0000256" key="1">
    <source>
        <dbReference type="SAM" id="MobiDB-lite"/>
    </source>
</evidence>
<evidence type="ECO:0000313" key="3">
    <source>
        <dbReference type="Proteomes" id="UP000766486"/>
    </source>
</evidence>
<gene>
    <name evidence="2" type="ORF">CLO192961_LOCUS251356</name>
</gene>
<dbReference type="Proteomes" id="UP000766486">
    <property type="component" value="Unassembled WGS sequence"/>
</dbReference>
<evidence type="ECO:0000313" key="2">
    <source>
        <dbReference type="EMBL" id="VUC29017.1"/>
    </source>
</evidence>
<comment type="caution">
    <text evidence="2">The sequence shown here is derived from an EMBL/GenBank/DDBJ whole genome shotgun (WGS) entry which is preliminary data.</text>
</comment>
<sequence length="255" mass="29799">MPLITATLGLEEGLKEQLKEDEGRRAGRRRVAILKDVRKDLGRLDGVVVHDGDDEGTVEREKVKIERERKLVPGKLRYFEGIPLREWEKGEELTGWDKWEIRDKRKCVVVPEGAEEKCLQCRVRNLRCTLTKKLVVPRGDDVWREGPCWRCIRHGDADECLVKTGPAGWQFAMKDFTVLPYDPTADFNARVTKKQEVVIYNFKDEGRMQEIMDRWTEQDEKVVVDTIANHTDAKELEPYTFKKKEEEEEEEEDHS</sequence>
<accession>A0ABY6UCX4</accession>
<dbReference type="EMBL" id="CABFNS010000796">
    <property type="protein sequence ID" value="VUC29017.1"/>
    <property type="molecule type" value="Genomic_DNA"/>
</dbReference>
<reference evidence="2 3" key="1">
    <citation type="submission" date="2019-06" db="EMBL/GenBank/DDBJ databases">
        <authorList>
            <person name="Broberg M."/>
        </authorList>
    </citation>
    <scope>NUCLEOTIDE SEQUENCE [LARGE SCALE GENOMIC DNA]</scope>
</reference>
<name>A0ABY6UCX4_BIOOC</name>
<organism evidence="2 3">
    <name type="scientific">Bionectria ochroleuca</name>
    <name type="common">Gliocladium roseum</name>
    <dbReference type="NCBI Taxonomy" id="29856"/>
    <lineage>
        <taxon>Eukaryota</taxon>
        <taxon>Fungi</taxon>
        <taxon>Dikarya</taxon>
        <taxon>Ascomycota</taxon>
        <taxon>Pezizomycotina</taxon>
        <taxon>Sordariomycetes</taxon>
        <taxon>Hypocreomycetidae</taxon>
        <taxon>Hypocreales</taxon>
        <taxon>Bionectriaceae</taxon>
        <taxon>Clonostachys</taxon>
    </lineage>
</organism>
<feature type="compositionally biased region" description="Basic and acidic residues" evidence="1">
    <location>
        <begin position="235"/>
        <end position="245"/>
    </location>
</feature>
<proteinExistence type="predicted"/>
<protein>
    <submittedName>
        <fullName evidence="2">Uncharacterized protein</fullName>
    </submittedName>
</protein>
<feature type="region of interest" description="Disordered" evidence="1">
    <location>
        <begin position="235"/>
        <end position="255"/>
    </location>
</feature>
<keyword evidence="3" id="KW-1185">Reference proteome</keyword>
<feature type="compositionally biased region" description="Acidic residues" evidence="1">
    <location>
        <begin position="246"/>
        <end position="255"/>
    </location>
</feature>